<feature type="region of interest" description="Disordered" evidence="1">
    <location>
        <begin position="290"/>
        <end position="370"/>
    </location>
</feature>
<keyword evidence="2" id="KW-0812">Transmembrane</keyword>
<keyword evidence="2" id="KW-0472">Membrane</keyword>
<evidence type="ECO:0000256" key="2">
    <source>
        <dbReference type="SAM" id="Phobius"/>
    </source>
</evidence>
<dbReference type="RefSeq" id="WP_201077337.1">
    <property type="nucleotide sequence ID" value="NZ_CAJNAS010000009.1"/>
</dbReference>
<feature type="region of interest" description="Disordered" evidence="1">
    <location>
        <begin position="1"/>
        <end position="64"/>
    </location>
</feature>
<proteinExistence type="predicted"/>
<keyword evidence="2" id="KW-1133">Transmembrane helix</keyword>
<protein>
    <submittedName>
        <fullName evidence="3">Uncharacterized protein</fullName>
    </submittedName>
</protein>
<reference evidence="3" key="1">
    <citation type="submission" date="2021-02" db="EMBL/GenBank/DDBJ databases">
        <authorList>
            <person name="Vanwijnsberghe S."/>
        </authorList>
    </citation>
    <scope>NUCLEOTIDE SEQUENCE</scope>
    <source>
        <strain evidence="3">R-70211</strain>
    </source>
</reference>
<name>A0A9N8N169_9BURK</name>
<evidence type="ECO:0000256" key="1">
    <source>
        <dbReference type="SAM" id="MobiDB-lite"/>
    </source>
</evidence>
<accession>A0A9N8N169</accession>
<organism evidence="3 4">
    <name type="scientific">Paraburkholderia domus</name>
    <dbReference type="NCBI Taxonomy" id="2793075"/>
    <lineage>
        <taxon>Bacteria</taxon>
        <taxon>Pseudomonadati</taxon>
        <taxon>Pseudomonadota</taxon>
        <taxon>Betaproteobacteria</taxon>
        <taxon>Burkholderiales</taxon>
        <taxon>Burkholderiaceae</taxon>
        <taxon>Paraburkholderia</taxon>
    </lineage>
</organism>
<dbReference type="EMBL" id="CAJNAS010000009">
    <property type="protein sequence ID" value="CAE6905819.1"/>
    <property type="molecule type" value="Genomic_DNA"/>
</dbReference>
<gene>
    <name evidence="3" type="ORF">R70211_03583</name>
</gene>
<keyword evidence="4" id="KW-1185">Reference proteome</keyword>
<evidence type="ECO:0000313" key="3">
    <source>
        <dbReference type="EMBL" id="CAE6905819.1"/>
    </source>
</evidence>
<evidence type="ECO:0000313" key="4">
    <source>
        <dbReference type="Proteomes" id="UP000675121"/>
    </source>
</evidence>
<feature type="compositionally biased region" description="Low complexity" evidence="1">
    <location>
        <begin position="178"/>
        <end position="188"/>
    </location>
</feature>
<comment type="caution">
    <text evidence="3">The sequence shown here is derived from an EMBL/GenBank/DDBJ whole genome shotgun (WGS) entry which is preliminary data.</text>
</comment>
<feature type="transmembrane region" description="Helical" evidence="2">
    <location>
        <begin position="114"/>
        <end position="133"/>
    </location>
</feature>
<dbReference type="Proteomes" id="UP000675121">
    <property type="component" value="Unassembled WGS sequence"/>
</dbReference>
<feature type="region of interest" description="Disordered" evidence="1">
    <location>
        <begin position="164"/>
        <end position="188"/>
    </location>
</feature>
<dbReference type="AlphaFoldDB" id="A0A9N8N169"/>
<sequence>MNRPLALIEGDLAIPKPRPFDGLPPPFGSRRRAARQATRDAARQTSQQMSQQAPLGTARPPRSSPFPPGVKHILFYKAPPQRVDSRFDTAMAEAKGYLDREAAKVRPRSSRSDHVLGVSIFVGCGIALAWLLATCAMKDAEKSKPVLVAPTVLADARPLVDHPERAAKPTVADKPVETPAARKPAAPTTAEVAKAVPTILATAGASMVAQVTPLSSTQPKGSAQSAVASAALPRQIDRAASLSYAVPKQAVRVIAGDSDTVKLAGKTRKPVKMARLSEAHVNERVALNRATRPAMQPAPSRQPEWAASASRSHDDASSDDASWLNWAAQQRRPSPTMRATVPLDNNWNEHMTQRRITDNPGAFHTDRGGQ</sequence>